<dbReference type="AlphaFoldDB" id="A0A0F8Y1L2"/>
<reference evidence="1" key="1">
    <citation type="journal article" date="2015" name="Nature">
        <title>Complex archaea that bridge the gap between prokaryotes and eukaryotes.</title>
        <authorList>
            <person name="Spang A."/>
            <person name="Saw J.H."/>
            <person name="Jorgensen S.L."/>
            <person name="Zaremba-Niedzwiedzka K."/>
            <person name="Martijn J."/>
            <person name="Lind A.E."/>
            <person name="van Eijk R."/>
            <person name="Schleper C."/>
            <person name="Guy L."/>
            <person name="Ettema T.J."/>
        </authorList>
    </citation>
    <scope>NUCLEOTIDE SEQUENCE</scope>
</reference>
<sequence>MNIDYKRDHYSIVVLFAGIAVYNEEENMVPCLDLMKDIIDGVCLVDGLYFGYPDKHFLSTDNTVNLAAGWCESSGKEFKAIYYG</sequence>
<feature type="non-terminal residue" evidence="1">
    <location>
        <position position="84"/>
    </location>
</feature>
<gene>
    <name evidence="1" type="ORF">LCGC14_2953980</name>
</gene>
<accession>A0A0F8Y1L2</accession>
<protein>
    <submittedName>
        <fullName evidence="1">Uncharacterized protein</fullName>
    </submittedName>
</protein>
<organism evidence="1">
    <name type="scientific">marine sediment metagenome</name>
    <dbReference type="NCBI Taxonomy" id="412755"/>
    <lineage>
        <taxon>unclassified sequences</taxon>
        <taxon>metagenomes</taxon>
        <taxon>ecological metagenomes</taxon>
    </lineage>
</organism>
<name>A0A0F8Y1L2_9ZZZZ</name>
<dbReference type="EMBL" id="LAZR01059609">
    <property type="protein sequence ID" value="KKK67445.1"/>
    <property type="molecule type" value="Genomic_DNA"/>
</dbReference>
<evidence type="ECO:0000313" key="1">
    <source>
        <dbReference type="EMBL" id="KKK67445.1"/>
    </source>
</evidence>
<comment type="caution">
    <text evidence="1">The sequence shown here is derived from an EMBL/GenBank/DDBJ whole genome shotgun (WGS) entry which is preliminary data.</text>
</comment>
<proteinExistence type="predicted"/>